<reference evidence="9 10" key="1">
    <citation type="submission" date="2016-11" db="EMBL/GenBank/DDBJ databases">
        <authorList>
            <person name="Varghese N."/>
            <person name="Submissions S."/>
        </authorList>
    </citation>
    <scope>NUCLEOTIDE SEQUENCE [LARGE SCALE GENOMIC DNA]</scope>
    <source>
        <strain evidence="9 10">DSM 21988</strain>
    </source>
</reference>
<evidence type="ECO:0000256" key="3">
    <source>
        <dbReference type="ARBA" id="ARBA00022475"/>
    </source>
</evidence>
<evidence type="ECO:0000313" key="10">
    <source>
        <dbReference type="Proteomes" id="UP000184290"/>
    </source>
</evidence>
<keyword evidence="3" id="KW-1003">Cell membrane</keyword>
<dbReference type="InterPro" id="IPR035906">
    <property type="entry name" value="MetI-like_sf"/>
</dbReference>
<keyword evidence="10" id="KW-1185">Reference proteome</keyword>
<protein>
    <submittedName>
        <fullName evidence="9">Peptide/nickel transport system permease protein</fullName>
    </submittedName>
</protein>
<gene>
    <name evidence="9" type="ORF">SAMN02745911_1310</name>
</gene>
<feature type="domain" description="ABC transmembrane type-1" evidence="8">
    <location>
        <begin position="95"/>
        <end position="285"/>
    </location>
</feature>
<sequence length="299" mass="32325">MSAASPARPARFGLGFLKAFCRSPLATLGLVLTLGIVLAAICAPLLAAQDPYDLMQIDFMDGRMAPGTQSMTGFTFHLGSDDQGRDLLSAILYGLRISLFVGLGSAALAFVIGTVFGLFAAYVGGRTETLMMRIVDLQLSFPTILCALLILALLGKSLTNVVLAIVIVEWATYARTARSSALTQMRREYVEAARLLQMPHRHIVFRQLLPNCLPPLMVLLTIQVARAITLEATLSFLGLGVPVTEPSLGLLIANGFEFLLSGVYWISLFPGITLVVTIFAINLVGDRLRQMLDPRGAQR</sequence>
<keyword evidence="4 7" id="KW-0812">Transmembrane</keyword>
<evidence type="ECO:0000313" key="9">
    <source>
        <dbReference type="EMBL" id="SHI98194.1"/>
    </source>
</evidence>
<keyword evidence="5 7" id="KW-1133">Transmembrane helix</keyword>
<evidence type="ECO:0000256" key="2">
    <source>
        <dbReference type="ARBA" id="ARBA00022448"/>
    </source>
</evidence>
<feature type="transmembrane region" description="Helical" evidence="7">
    <location>
        <begin position="97"/>
        <end position="122"/>
    </location>
</feature>
<evidence type="ECO:0000256" key="4">
    <source>
        <dbReference type="ARBA" id="ARBA00022692"/>
    </source>
</evidence>
<evidence type="ECO:0000256" key="6">
    <source>
        <dbReference type="ARBA" id="ARBA00023136"/>
    </source>
</evidence>
<comment type="caution">
    <text evidence="9">The sequence shown here is derived from an EMBL/GenBank/DDBJ whole genome shotgun (WGS) entry which is preliminary data.</text>
</comment>
<keyword evidence="6 7" id="KW-0472">Membrane</keyword>
<feature type="transmembrane region" description="Helical" evidence="7">
    <location>
        <begin position="216"/>
        <end position="243"/>
    </location>
</feature>
<evidence type="ECO:0000256" key="1">
    <source>
        <dbReference type="ARBA" id="ARBA00004651"/>
    </source>
</evidence>
<dbReference type="Gene3D" id="1.10.3720.10">
    <property type="entry name" value="MetI-like"/>
    <property type="match status" value="1"/>
</dbReference>
<feature type="transmembrane region" description="Helical" evidence="7">
    <location>
        <begin position="134"/>
        <end position="154"/>
    </location>
</feature>
<keyword evidence="2 7" id="KW-0813">Transport</keyword>
<dbReference type="InterPro" id="IPR000515">
    <property type="entry name" value="MetI-like"/>
</dbReference>
<comment type="subcellular location">
    <subcellularLocation>
        <location evidence="1 7">Cell membrane</location>
        <topology evidence="1 7">Multi-pass membrane protein</topology>
    </subcellularLocation>
</comment>
<feature type="transmembrane region" description="Helical" evidence="7">
    <location>
        <begin position="263"/>
        <end position="285"/>
    </location>
</feature>
<dbReference type="SUPFAM" id="SSF161098">
    <property type="entry name" value="MetI-like"/>
    <property type="match status" value="1"/>
</dbReference>
<dbReference type="InterPro" id="IPR025966">
    <property type="entry name" value="OppC_N"/>
</dbReference>
<proteinExistence type="inferred from homology"/>
<name>A0ABY1ICR6_9HYPH</name>
<accession>A0ABY1ICR6</accession>
<dbReference type="PROSITE" id="PS50928">
    <property type="entry name" value="ABC_TM1"/>
    <property type="match status" value="1"/>
</dbReference>
<dbReference type="RefSeq" id="WP_060605872.1">
    <property type="nucleotide sequence ID" value="NZ_FQZC01000002.1"/>
</dbReference>
<dbReference type="Pfam" id="PF00528">
    <property type="entry name" value="BPD_transp_1"/>
    <property type="match status" value="1"/>
</dbReference>
<dbReference type="EMBL" id="FQZC01000002">
    <property type="protein sequence ID" value="SHI98194.1"/>
    <property type="molecule type" value="Genomic_DNA"/>
</dbReference>
<organism evidence="9 10">
    <name type="scientific">Aureimonas altamirensis DSM 21988</name>
    <dbReference type="NCBI Taxonomy" id="1121026"/>
    <lineage>
        <taxon>Bacteria</taxon>
        <taxon>Pseudomonadati</taxon>
        <taxon>Pseudomonadota</taxon>
        <taxon>Alphaproteobacteria</taxon>
        <taxon>Hyphomicrobiales</taxon>
        <taxon>Aurantimonadaceae</taxon>
        <taxon>Aureimonas</taxon>
    </lineage>
</organism>
<dbReference type="PANTHER" id="PTHR43386">
    <property type="entry name" value="OLIGOPEPTIDE TRANSPORT SYSTEM PERMEASE PROTEIN APPC"/>
    <property type="match status" value="1"/>
</dbReference>
<comment type="similarity">
    <text evidence="7">Belongs to the binding-protein-dependent transport system permease family.</text>
</comment>
<dbReference type="InterPro" id="IPR050366">
    <property type="entry name" value="BP-dependent_transpt_permease"/>
</dbReference>
<dbReference type="Proteomes" id="UP000184290">
    <property type="component" value="Unassembled WGS sequence"/>
</dbReference>
<dbReference type="Pfam" id="PF12911">
    <property type="entry name" value="OppC_N"/>
    <property type="match status" value="1"/>
</dbReference>
<dbReference type="PANTHER" id="PTHR43386:SF26">
    <property type="entry name" value="ABC TRANSPORTER PERMEASE PROTEIN"/>
    <property type="match status" value="1"/>
</dbReference>
<evidence type="ECO:0000256" key="5">
    <source>
        <dbReference type="ARBA" id="ARBA00022989"/>
    </source>
</evidence>
<dbReference type="CDD" id="cd06261">
    <property type="entry name" value="TM_PBP2"/>
    <property type="match status" value="1"/>
</dbReference>
<evidence type="ECO:0000259" key="8">
    <source>
        <dbReference type="PROSITE" id="PS50928"/>
    </source>
</evidence>
<evidence type="ECO:0000256" key="7">
    <source>
        <dbReference type="RuleBase" id="RU363032"/>
    </source>
</evidence>